<organism evidence="1 2">
    <name type="scientific">Anaerosphaera aminiphila DSM 21120</name>
    <dbReference type="NCBI Taxonomy" id="1120995"/>
    <lineage>
        <taxon>Bacteria</taxon>
        <taxon>Bacillati</taxon>
        <taxon>Bacillota</taxon>
        <taxon>Tissierellia</taxon>
        <taxon>Tissierellales</taxon>
        <taxon>Peptoniphilaceae</taxon>
        <taxon>Anaerosphaera</taxon>
    </lineage>
</organism>
<dbReference type="STRING" id="1120995.SAMN02745245_00067"/>
<name>A0A1M5NUX9_9FIRM</name>
<sequence length="195" mass="23612">MYKKNFLEFYKFIDKYDDFNYLLAILRFLTSPTSSNIKIATLVNICNSSRKLKDIWSENKDFFRKMLNVDYFEFKESENFTLVYFYKKKLLKEILLEESISNYLISLNYREYETVEKYLNVLKSKFTENNSCPNEIGVFLGYPLNDVIDFECKNKECKLSGYWKCYNDIYASKKTFEKYDNEKLKIIEKYYKDAI</sequence>
<dbReference type="OrthoDB" id="5393676at2"/>
<evidence type="ECO:0008006" key="3">
    <source>
        <dbReference type="Google" id="ProtNLM"/>
    </source>
</evidence>
<protein>
    <recommendedName>
        <fullName evidence="3">DUF3793 family protein</fullName>
    </recommendedName>
</protein>
<reference evidence="1 2" key="1">
    <citation type="submission" date="2016-11" db="EMBL/GenBank/DDBJ databases">
        <authorList>
            <person name="Jaros S."/>
            <person name="Januszkiewicz K."/>
            <person name="Wedrychowicz H."/>
        </authorList>
    </citation>
    <scope>NUCLEOTIDE SEQUENCE [LARGE SCALE GENOMIC DNA]</scope>
    <source>
        <strain evidence="1 2">DSM 21120</strain>
    </source>
</reference>
<dbReference type="Proteomes" id="UP000184032">
    <property type="component" value="Unassembled WGS sequence"/>
</dbReference>
<dbReference type="RefSeq" id="WP_073182714.1">
    <property type="nucleotide sequence ID" value="NZ_FQXI01000001.1"/>
</dbReference>
<dbReference type="EMBL" id="FQXI01000001">
    <property type="protein sequence ID" value="SHG92989.1"/>
    <property type="molecule type" value="Genomic_DNA"/>
</dbReference>
<evidence type="ECO:0000313" key="1">
    <source>
        <dbReference type="EMBL" id="SHG92989.1"/>
    </source>
</evidence>
<accession>A0A1M5NUX9</accession>
<dbReference type="InterPro" id="IPR024523">
    <property type="entry name" value="DUF3793"/>
</dbReference>
<dbReference type="AlphaFoldDB" id="A0A1M5NUX9"/>
<evidence type="ECO:0000313" key="2">
    <source>
        <dbReference type="Proteomes" id="UP000184032"/>
    </source>
</evidence>
<keyword evidence="2" id="KW-1185">Reference proteome</keyword>
<proteinExistence type="predicted"/>
<gene>
    <name evidence="1" type="ORF">SAMN02745245_00067</name>
</gene>
<dbReference type="Pfam" id="PF12672">
    <property type="entry name" value="DUF3793"/>
    <property type="match status" value="1"/>
</dbReference>